<proteinExistence type="predicted"/>
<protein>
    <recommendedName>
        <fullName evidence="1">DUF5675 domain-containing protein</fullName>
    </recommendedName>
</protein>
<organism evidence="2 3">
    <name type="scientific">Campylobacter vicugnae</name>
    <dbReference type="NCBI Taxonomy" id="1660076"/>
    <lineage>
        <taxon>Bacteria</taxon>
        <taxon>Pseudomonadati</taxon>
        <taxon>Campylobacterota</taxon>
        <taxon>Epsilonproteobacteria</taxon>
        <taxon>Campylobacterales</taxon>
        <taxon>Campylobacteraceae</taxon>
        <taxon>Campylobacter</taxon>
    </lineage>
</organism>
<dbReference type="EMBL" id="CP018791">
    <property type="protein sequence ID" value="ARR02684.1"/>
    <property type="molecule type" value="Genomic_DNA"/>
</dbReference>
<evidence type="ECO:0000313" key="2">
    <source>
        <dbReference type="EMBL" id="ARR02684.1"/>
    </source>
</evidence>
<dbReference type="RefSeq" id="WP_086333930.1">
    <property type="nucleotide sequence ID" value="NZ_CP018791.1"/>
</dbReference>
<dbReference type="Pfam" id="PF18925">
    <property type="entry name" value="DUF5675"/>
    <property type="match status" value="1"/>
</dbReference>
<reference evidence="2 3" key="1">
    <citation type="journal article" date="2017" name="Genome Biol. Evol.">
        <title>Comparative Genomic Analysis Identifies a Campylobacter Clade Deficient in Selenium Metabolism.</title>
        <authorList>
            <person name="Miller W.G."/>
            <person name="Yee E."/>
            <person name="Lopes B.S."/>
            <person name="Chapman M.H."/>
            <person name="Huynh S."/>
            <person name="Bono J.L."/>
            <person name="Parker C.T."/>
            <person name="Strachan N.J.C."/>
            <person name="Forbes K.J."/>
        </authorList>
    </citation>
    <scope>NUCLEOTIDE SEQUENCE [LARGE SCALE GENOMIC DNA]</scope>
    <source>
        <strain evidence="2 3">RM8964</strain>
    </source>
</reference>
<dbReference type="Proteomes" id="UP000194265">
    <property type="component" value="Chromosome"/>
</dbReference>
<feature type="domain" description="DUF5675" evidence="1">
    <location>
        <begin position="3"/>
        <end position="117"/>
    </location>
</feature>
<accession>A0A1X9T2C7</accession>
<dbReference type="OrthoDB" id="1036575at2"/>
<dbReference type="InterPro" id="IPR043732">
    <property type="entry name" value="DUF5675"/>
</dbReference>
<sequence>MRVTRYKENDIGTWGELEHEDFKCYTFEPRGEETTLRGRDRRIPSGRYNMRWHNSPKFKKRLPHLYNDEVPMDRYILIHSGNYADDTEGCILLGQKTCKHGVLESKPTVEEFISKLESGDINEYEFEIVNAFKDEI</sequence>
<dbReference type="STRING" id="1660074.CVIC8964_1295"/>
<evidence type="ECO:0000259" key="1">
    <source>
        <dbReference type="Pfam" id="PF18925"/>
    </source>
</evidence>
<dbReference type="AlphaFoldDB" id="A0A1X9T2C7"/>
<evidence type="ECO:0000313" key="3">
    <source>
        <dbReference type="Proteomes" id="UP000194265"/>
    </source>
</evidence>
<name>A0A1X9T2C7_9BACT</name>
<gene>
    <name evidence="2" type="ORF">CVIC8964_1295</name>
</gene>